<dbReference type="EMBL" id="LCBF01000005">
    <property type="protein sequence ID" value="KKS07550.1"/>
    <property type="molecule type" value="Genomic_DNA"/>
</dbReference>
<dbReference type="AlphaFoldDB" id="A0A0G0W3L7"/>
<proteinExistence type="predicted"/>
<protein>
    <submittedName>
        <fullName evidence="2">Uncharacterized protein</fullName>
    </submittedName>
</protein>
<name>A0A0G0W3L7_UNCKA</name>
<comment type="caution">
    <text evidence="2">The sequence shown here is derived from an EMBL/GenBank/DDBJ whole genome shotgun (WGS) entry which is preliminary data.</text>
</comment>
<evidence type="ECO:0000256" key="1">
    <source>
        <dbReference type="SAM" id="Phobius"/>
    </source>
</evidence>
<gene>
    <name evidence="2" type="ORF">UU59_C0005G0005</name>
</gene>
<keyword evidence="1" id="KW-0812">Transmembrane</keyword>
<organism evidence="2 3">
    <name type="scientific">candidate division WWE3 bacterium GW2011_GWE1_41_27</name>
    <dbReference type="NCBI Taxonomy" id="1619131"/>
    <lineage>
        <taxon>Bacteria</taxon>
        <taxon>Katanobacteria</taxon>
    </lineage>
</organism>
<accession>A0A0G0W3L7</accession>
<reference evidence="2 3" key="1">
    <citation type="journal article" date="2015" name="Nature">
        <title>rRNA introns, odd ribosomes, and small enigmatic genomes across a large radiation of phyla.</title>
        <authorList>
            <person name="Brown C.T."/>
            <person name="Hug L.A."/>
            <person name="Thomas B.C."/>
            <person name="Sharon I."/>
            <person name="Castelle C.J."/>
            <person name="Singh A."/>
            <person name="Wilkins M.J."/>
            <person name="Williams K.H."/>
            <person name="Banfield J.F."/>
        </authorList>
    </citation>
    <scope>NUCLEOTIDE SEQUENCE [LARGE SCALE GENOMIC DNA]</scope>
</reference>
<dbReference type="Proteomes" id="UP000034544">
    <property type="component" value="Unassembled WGS sequence"/>
</dbReference>
<evidence type="ECO:0000313" key="3">
    <source>
        <dbReference type="Proteomes" id="UP000034544"/>
    </source>
</evidence>
<feature type="transmembrane region" description="Helical" evidence="1">
    <location>
        <begin position="7"/>
        <end position="29"/>
    </location>
</feature>
<keyword evidence="1" id="KW-1133">Transmembrane helix</keyword>
<keyword evidence="1" id="KW-0472">Membrane</keyword>
<evidence type="ECO:0000313" key="2">
    <source>
        <dbReference type="EMBL" id="KKS07550.1"/>
    </source>
</evidence>
<feature type="transmembrane region" description="Helical" evidence="1">
    <location>
        <begin position="41"/>
        <end position="63"/>
    </location>
</feature>
<sequence>MSTLGWMAIGFVLYLLVSVYVRGFVYMLLYRLSPDAWWLNFATWIWPLSLVFVLLFVMLRLLLRFLRATLRFLFSRNDPGGRAIGVAGSRVGQAIKRL</sequence>